<dbReference type="PROSITE" id="PS50090">
    <property type="entry name" value="MYB_LIKE"/>
    <property type="match status" value="1"/>
</dbReference>
<dbReference type="GO" id="GO:1905839">
    <property type="term" value="P:negative regulation of telomeric D-loop disassembly"/>
    <property type="evidence" value="ECO:0000318"/>
    <property type="project" value="GO_Central"/>
</dbReference>
<keyword evidence="1" id="KW-0539">Nucleus</keyword>
<evidence type="ECO:0000259" key="5">
    <source>
        <dbReference type="PROSITE" id="PS51294"/>
    </source>
</evidence>
<feature type="region of interest" description="Disordered" evidence="3">
    <location>
        <begin position="1428"/>
        <end position="1450"/>
    </location>
</feature>
<organism evidence="6 7">
    <name type="scientific">Batrachochytrium dendrobatidis (strain JAM81 / FGSC 10211)</name>
    <name type="common">Frog chytrid fungus</name>
    <dbReference type="NCBI Taxonomy" id="684364"/>
    <lineage>
        <taxon>Eukaryota</taxon>
        <taxon>Fungi</taxon>
        <taxon>Fungi incertae sedis</taxon>
        <taxon>Chytridiomycota</taxon>
        <taxon>Chytridiomycota incertae sedis</taxon>
        <taxon>Chytridiomycetes</taxon>
        <taxon>Rhizophydiales</taxon>
        <taxon>Rhizophydiales incertae sedis</taxon>
        <taxon>Batrachochytrium</taxon>
    </lineage>
</organism>
<dbReference type="InParanoid" id="F4NTJ3"/>
<keyword evidence="2" id="KW-0175">Coiled coil</keyword>
<feature type="region of interest" description="Disordered" evidence="3">
    <location>
        <begin position="1329"/>
        <end position="1402"/>
    </location>
</feature>
<feature type="compositionally biased region" description="Polar residues" evidence="3">
    <location>
        <begin position="429"/>
        <end position="442"/>
    </location>
</feature>
<feature type="compositionally biased region" description="Basic and acidic residues" evidence="3">
    <location>
        <begin position="1430"/>
        <end position="1447"/>
    </location>
</feature>
<feature type="region of interest" description="Disordered" evidence="3">
    <location>
        <begin position="1470"/>
        <end position="1526"/>
    </location>
</feature>
<feature type="region of interest" description="Disordered" evidence="3">
    <location>
        <begin position="320"/>
        <end position="347"/>
    </location>
</feature>
<dbReference type="InterPro" id="IPR009057">
    <property type="entry name" value="Homeodomain-like_sf"/>
</dbReference>
<dbReference type="GeneID" id="18237890"/>
<proteinExistence type="predicted"/>
<dbReference type="Gene3D" id="1.10.10.60">
    <property type="entry name" value="Homeodomain-like"/>
    <property type="match status" value="1"/>
</dbReference>
<feature type="region of interest" description="Disordered" evidence="3">
    <location>
        <begin position="1024"/>
        <end position="1044"/>
    </location>
</feature>
<dbReference type="PANTHER" id="PTHR46734:SF1">
    <property type="entry name" value="TELOMERIC REPEAT-BINDING FACTOR 1"/>
    <property type="match status" value="1"/>
</dbReference>
<feature type="compositionally biased region" description="Basic and acidic residues" evidence="3">
    <location>
        <begin position="1190"/>
        <end position="1199"/>
    </location>
</feature>
<dbReference type="Pfam" id="PF09444">
    <property type="entry name" value="MRC1"/>
    <property type="match status" value="1"/>
</dbReference>
<keyword evidence="7" id="KW-1185">Reference proteome</keyword>
<dbReference type="SMART" id="SM00717">
    <property type="entry name" value="SANT"/>
    <property type="match status" value="1"/>
</dbReference>
<dbReference type="InterPro" id="IPR001005">
    <property type="entry name" value="SANT/Myb"/>
</dbReference>
<dbReference type="OMA" id="VEAQSCC"/>
<feature type="compositionally biased region" description="Basic residues" evidence="3">
    <location>
        <begin position="1237"/>
        <end position="1256"/>
    </location>
</feature>
<dbReference type="RefSeq" id="XP_006675518.1">
    <property type="nucleotide sequence ID" value="XM_006675455.1"/>
</dbReference>
<feature type="region of interest" description="Disordered" evidence="3">
    <location>
        <begin position="881"/>
        <end position="904"/>
    </location>
</feature>
<accession>F4NTJ3</accession>
<dbReference type="PANTHER" id="PTHR46734">
    <property type="entry name" value="TELOMERIC REPEAT-BINDING FACTOR 1 TERF1"/>
    <property type="match status" value="1"/>
</dbReference>
<feature type="region of interest" description="Disordered" evidence="3">
    <location>
        <begin position="723"/>
        <end position="781"/>
    </location>
</feature>
<feature type="region of interest" description="Disordered" evidence="3">
    <location>
        <begin position="19"/>
        <end position="81"/>
    </location>
</feature>
<feature type="region of interest" description="Disordered" evidence="3">
    <location>
        <begin position="1190"/>
        <end position="1274"/>
    </location>
</feature>
<feature type="compositionally biased region" description="Basic and acidic residues" evidence="3">
    <location>
        <begin position="888"/>
        <end position="899"/>
    </location>
</feature>
<feature type="compositionally biased region" description="Polar residues" evidence="3">
    <location>
        <begin position="1378"/>
        <end position="1394"/>
    </location>
</feature>
<feature type="region of interest" description="Disordered" evidence="3">
    <location>
        <begin position="100"/>
        <end position="139"/>
    </location>
</feature>
<evidence type="ECO:0000256" key="3">
    <source>
        <dbReference type="SAM" id="MobiDB-lite"/>
    </source>
</evidence>
<evidence type="ECO:0000313" key="7">
    <source>
        <dbReference type="Proteomes" id="UP000007241"/>
    </source>
</evidence>
<feature type="region of interest" description="Disordered" evidence="3">
    <location>
        <begin position="1872"/>
        <end position="1923"/>
    </location>
</feature>
<dbReference type="PROSITE" id="PS51294">
    <property type="entry name" value="HTH_MYB"/>
    <property type="match status" value="1"/>
</dbReference>
<dbReference type="SUPFAM" id="SSF46689">
    <property type="entry name" value="Homeodomain-like"/>
    <property type="match status" value="1"/>
</dbReference>
<evidence type="ECO:0000259" key="4">
    <source>
        <dbReference type="PROSITE" id="PS50090"/>
    </source>
</evidence>
<dbReference type="STRING" id="684364.F4NTJ3"/>
<feature type="coiled-coil region" evidence="2">
    <location>
        <begin position="351"/>
        <end position="394"/>
    </location>
</feature>
<reference evidence="6 7" key="1">
    <citation type="submission" date="2009-12" db="EMBL/GenBank/DDBJ databases">
        <title>The draft genome of Batrachochytrium dendrobatidis.</title>
        <authorList>
            <consortium name="US DOE Joint Genome Institute (JGI-PGF)"/>
            <person name="Kuo A."/>
            <person name="Salamov A."/>
            <person name="Schmutz J."/>
            <person name="Lucas S."/>
            <person name="Pitluck S."/>
            <person name="Rosenblum E."/>
            <person name="Stajich J."/>
            <person name="Eisen M."/>
            <person name="Grigoriev I.V."/>
        </authorList>
    </citation>
    <scope>NUCLEOTIDE SEQUENCE [LARGE SCALE GENOMIC DNA]</scope>
    <source>
        <strain evidence="7">JAM81 / FGSC 10211</strain>
    </source>
</reference>
<dbReference type="HOGENOM" id="CLU_233599_0_0_1"/>
<feature type="compositionally biased region" description="Polar residues" evidence="3">
    <location>
        <begin position="41"/>
        <end position="64"/>
    </location>
</feature>
<dbReference type="GO" id="GO:0003691">
    <property type="term" value="F:double-stranded telomeric DNA binding"/>
    <property type="evidence" value="ECO:0000318"/>
    <property type="project" value="GO_Central"/>
</dbReference>
<dbReference type="GO" id="GO:0000783">
    <property type="term" value="C:nuclear telomere cap complex"/>
    <property type="evidence" value="ECO:0000318"/>
    <property type="project" value="GO_Central"/>
</dbReference>
<gene>
    <name evidence="6" type="ORF">BATDEDRAFT_22280</name>
</gene>
<dbReference type="CDD" id="cd11660">
    <property type="entry name" value="SANT_TRF"/>
    <property type="match status" value="1"/>
</dbReference>
<feature type="region of interest" description="Disordered" evidence="3">
    <location>
        <begin position="633"/>
        <end position="655"/>
    </location>
</feature>
<name>F4NTJ3_BATDJ</name>
<dbReference type="InterPro" id="IPR052450">
    <property type="entry name" value="TRBD-Containing_Protein"/>
</dbReference>
<evidence type="ECO:0000256" key="2">
    <source>
        <dbReference type="SAM" id="Coils"/>
    </source>
</evidence>
<feature type="compositionally biased region" description="Basic and acidic residues" evidence="3">
    <location>
        <begin position="725"/>
        <end position="735"/>
    </location>
</feature>
<dbReference type="Proteomes" id="UP000007241">
    <property type="component" value="Unassembled WGS sequence"/>
</dbReference>
<feature type="compositionally biased region" description="Low complexity" evidence="3">
    <location>
        <begin position="1356"/>
        <end position="1370"/>
    </location>
</feature>
<feature type="compositionally biased region" description="Low complexity" evidence="3">
    <location>
        <begin position="417"/>
        <end position="428"/>
    </location>
</feature>
<evidence type="ECO:0000256" key="1">
    <source>
        <dbReference type="ARBA" id="ARBA00023242"/>
    </source>
</evidence>
<evidence type="ECO:0000313" key="6">
    <source>
        <dbReference type="EMBL" id="EGF84331.1"/>
    </source>
</evidence>
<feature type="compositionally biased region" description="Polar residues" evidence="3">
    <location>
        <begin position="1329"/>
        <end position="1346"/>
    </location>
</feature>
<dbReference type="InterPro" id="IPR017930">
    <property type="entry name" value="Myb_dom"/>
</dbReference>
<feature type="domain" description="HTH myb-type" evidence="5">
    <location>
        <begin position="1951"/>
        <end position="2008"/>
    </location>
</feature>
<feature type="domain" description="Myb-like" evidence="4">
    <location>
        <begin position="1951"/>
        <end position="2004"/>
    </location>
</feature>
<feature type="compositionally biased region" description="Polar residues" evidence="3">
    <location>
        <begin position="1257"/>
        <end position="1274"/>
    </location>
</feature>
<dbReference type="OrthoDB" id="2130597at2759"/>
<dbReference type="GO" id="GO:0007004">
    <property type="term" value="P:telomere maintenance via telomerase"/>
    <property type="evidence" value="ECO:0000318"/>
    <property type="project" value="GO_Central"/>
</dbReference>
<protein>
    <submittedName>
        <fullName evidence="6">Uncharacterized protein</fullName>
    </submittedName>
</protein>
<sequence>MQVSDEEPDELKQLLQRMKSRRAALEQTSDSSEDDVVEKLLSNSSHSATTPFQVVSKPRQYQLSDSDDDANQISEHKESQSIIPTTDILSFKESIVNDSKPTSIAAGNESNQDSDTAIADSSDEDSDGNVYAHSKPPKKVKKLSKKALLELRKETQRLLRERQNEVEIRKSTHNLDSFLAARGINRNSNPIPKVVHDEAITTTSPKLSINTLSSIHNNVLASTNDSIQSTNTLIVDPPAVAISTNIPTESLILPQISVKVDRIISKEQEPYARLGIFPSLGMTSKSITLNAAGKSTVNLGDSDECELEIVAFESPGFRKDSQQFTYNDNDDKSAPTSPSRIRPNGVKPISKKQQNIKLMRLAEEQIRLRREVEMEQRQRQLDEKRLKREKLRLLRTAVAQAKQLDKSAENVTDTEPVQDSNDVNNNVVGSESETGSNKDINTSTRFNSSYSFSNQSTRKSDTKALANCLAIKKVHDNALQSDSMEILLSDRDASDAVAKELGLWEVDKSNQTDMPNDENAVEYGTDDEEDPSMFVDTHQLLLDLDDSMSDVEVSDSNCYQNVATAENHSICQPFVDTMLKDNLFESTQPSEHIEKRHITTQVPVRKDLLSGTPEVSGILEVLPFLSGSFPSTDTTESLKKASRVMPPPQTPLHSRSLLESMPDSVKSVTSADEAVKFGQADDILNEDADFMALLSGNFEPQDETTRDAQLQSLLEISKMQAQALESEKTSREKDSTAFFSDEEAQTRTESSDTENDESNSEKSDDTSDNEADDTTSNASASVETISQVNALLPKIQPFVSIKKSSKFVETEAEVEDDEFMHVGGVDGEDDPDIDQYEQDMLGDSDIEDMQQEAIANLHLKQLLEKDKSEFEALLNDVTSGNLRKRGRRNDPTGKGLDMHDSDEENEELLRRIRDQFKSKTNGNDNDDLVSLEKLAQDPKTASFAKCFSTDMNDVGGIMSSDSEPETMLENNVVRIKGFSRGSAAKLHLRVIAEKGTHSDSNVEEQEQQIDRIGSEDEITIDMPRKNTRRQISSEDDSDSPDLMPVKLSIKPPTKVIAPSLSNGISHLTSRSGHNLDSVQSINSGQTVYRELSILEEQTTSVSFTKMMQRKVQQYKAVENTRSQSQNVFYNDSFSKQRQLRFASAERFLVKRSFSESQLDETAQDVIHNGVGRNAGKRNMAFQIRAKDKIMEADGEENQRNGRVNLPDSKGGKRDKSISTTKRAKNGVNGHGSGAVQVKHKRKATAAHSSPNRKRNATAKNSSDLTAATGQPSSLESLAYKNTPSKASPIPTYQTLDLVSDSEQEEVIGHNTRHRVLIDNKTPRPIIESVEQQSDVDSPRSNILQKQQKTRHDDASPVKSRVTTRSSSQRSIDTHPKSIPNSRPSMSSFDEQQQMGDGGYELDQVPGQLIAHSVQDQTDDLCVESTLDQESPAHEVTVEHAEDSDLKPEQLPTTHLSWDYKEDDIPAKYCSFNNSVRTPTKQHSHRIKSKVSHSNPRRDSDEPHSGSSSSKSIQYRNLASDDVTPLSRRSTSKAAEAFVMVTPVKANPSYQISVYPEIVNSIDLDSFNYLLAKLYDGRWLELHTPQGEVVDVNLLNDELPTYIATAKANAVEAFTHNVWRKHALLELSDMPHSIAKHLVVAQSLLNVDEVIMLRNQFNDKGHEFTFTQRHRHFTKLASKLVKLLKLLISPGFKLAEKRGDLFGLLMSYIHFQIFFSRMSAGPKADISSAEPRTLFKKYESFNILDEAFEIHPNELAEMSTSQIHNYEARMEKLKTMSAYALNKALLSESLAPFNLIEETLRSVILQVMRPIEKDAIPEFYEGPLRYLPAEPSSICCEKITESIKNAHVAFTDAVKDPLTCIESNLNISKKSRAVLRSPPIHQSNHRVKLGQLPSKSASKSPKRVSDSTKSPKRQIKPPSEQLNSEHHHIRFLPVTLYPPDVDVLEDESKLKKIRRQKMAWTAEESDALYKGMEKYQRQWRKILDEYPVLHSRTNVDLKDHCRSMLKKRIRNNEDPGVWGI</sequence>
<dbReference type="EMBL" id="GL882879">
    <property type="protein sequence ID" value="EGF84331.1"/>
    <property type="molecule type" value="Genomic_DNA"/>
</dbReference>
<dbReference type="Pfam" id="PF00249">
    <property type="entry name" value="Myb_DNA-binding"/>
    <property type="match status" value="1"/>
</dbReference>
<dbReference type="InterPro" id="IPR018564">
    <property type="entry name" value="Repl_chkpnt_MRC1_dom"/>
</dbReference>
<feature type="region of interest" description="Disordered" evidence="3">
    <location>
        <begin position="405"/>
        <end position="442"/>
    </location>
</feature>
<feature type="compositionally biased region" description="Basic residues" evidence="3">
    <location>
        <begin position="1479"/>
        <end position="1490"/>
    </location>
</feature>